<dbReference type="GO" id="GO:0090071">
    <property type="term" value="P:negative regulation of ribosome biogenesis"/>
    <property type="evidence" value="ECO:0007669"/>
    <property type="project" value="TreeGrafter"/>
</dbReference>
<accession>A0A3B0W5Z9</accession>
<dbReference type="NCBIfam" id="TIGR00090">
    <property type="entry name" value="rsfS_iojap_ybeB"/>
    <property type="match status" value="1"/>
</dbReference>
<dbReference type="EMBL" id="UOEY01000067">
    <property type="protein sequence ID" value="VAW39064.1"/>
    <property type="molecule type" value="Genomic_DNA"/>
</dbReference>
<organism evidence="2">
    <name type="scientific">hydrothermal vent metagenome</name>
    <dbReference type="NCBI Taxonomy" id="652676"/>
    <lineage>
        <taxon>unclassified sequences</taxon>
        <taxon>metagenomes</taxon>
        <taxon>ecological metagenomes</taxon>
    </lineage>
</organism>
<dbReference type="HAMAP" id="MF_01477">
    <property type="entry name" value="Iojap_RsfS"/>
    <property type="match status" value="1"/>
</dbReference>
<reference evidence="2" key="1">
    <citation type="submission" date="2018-06" db="EMBL/GenBank/DDBJ databases">
        <authorList>
            <person name="Zhirakovskaya E."/>
        </authorList>
    </citation>
    <scope>NUCLEOTIDE SEQUENCE</scope>
</reference>
<evidence type="ECO:0000256" key="1">
    <source>
        <dbReference type="ARBA" id="ARBA00010574"/>
    </source>
</evidence>
<protein>
    <submittedName>
        <fullName evidence="2">Ribosomal silencing factor RsfA</fullName>
    </submittedName>
</protein>
<dbReference type="InterPro" id="IPR043519">
    <property type="entry name" value="NT_sf"/>
</dbReference>
<comment type="similarity">
    <text evidence="1">Belongs to the Iojap/RsfS family.</text>
</comment>
<dbReference type="Pfam" id="PF02410">
    <property type="entry name" value="RsfS"/>
    <property type="match status" value="1"/>
</dbReference>
<gene>
    <name evidence="2" type="ORF">MNBD_DELTA04-1023</name>
</gene>
<dbReference type="Gene3D" id="3.30.460.10">
    <property type="entry name" value="Beta Polymerase, domain 2"/>
    <property type="match status" value="1"/>
</dbReference>
<dbReference type="InterPro" id="IPR004394">
    <property type="entry name" value="Iojap/RsfS/C7orf30"/>
</dbReference>
<dbReference type="GO" id="GO:0017148">
    <property type="term" value="P:negative regulation of translation"/>
    <property type="evidence" value="ECO:0007669"/>
    <property type="project" value="TreeGrafter"/>
</dbReference>
<sequence>MKKIKKIHQDKSGRKLAELCARVALDTKAEDLVILDVRGMASFTDFFVIMSGRSTRHVQGLAVVITDELRSKRISGTDCEGLAEGEWVLLDFDDVVVHIFYKDSRSFYDLEGLWHDAPRIEPDPAAGGQET</sequence>
<proteinExistence type="inferred from homology"/>
<dbReference type="SUPFAM" id="SSF81301">
    <property type="entry name" value="Nucleotidyltransferase"/>
    <property type="match status" value="1"/>
</dbReference>
<name>A0A3B0W5Z9_9ZZZZ</name>
<dbReference type="AlphaFoldDB" id="A0A3B0W5Z9"/>
<dbReference type="GO" id="GO:0043023">
    <property type="term" value="F:ribosomal large subunit binding"/>
    <property type="evidence" value="ECO:0007669"/>
    <property type="project" value="TreeGrafter"/>
</dbReference>
<dbReference type="PANTHER" id="PTHR21043">
    <property type="entry name" value="IOJAP SUPERFAMILY ORTHOLOG"/>
    <property type="match status" value="1"/>
</dbReference>
<dbReference type="PANTHER" id="PTHR21043:SF0">
    <property type="entry name" value="MITOCHONDRIAL ASSEMBLY OF RIBOSOMAL LARGE SUBUNIT PROTEIN 1"/>
    <property type="match status" value="1"/>
</dbReference>
<evidence type="ECO:0000313" key="2">
    <source>
        <dbReference type="EMBL" id="VAW39064.1"/>
    </source>
</evidence>